<dbReference type="InterPro" id="IPR002491">
    <property type="entry name" value="ABC_transptr_periplasmic_BD"/>
</dbReference>
<sequence>MRGGLALAAVLCPALVAGCSAAAPPVSTRPAKPVRVMSMNQCTDQLVLALLPPERIASVTWLSRDPRYSAMVVEAARVAANRGSVEEVVTTRPDLIVTDTFSNPGGRALLARLGVPVVAIEDAMDVPAIRRNISDLATALGVPERGAALVAKMDARLVASPPVRGVRVAVWGRDGMREGPLVAAVIAAAGLTDVTPETGPTDTEALLQAAPDFLIEGDGADGGASLGDARRDTAIVRKRWPRSRILHISPRDTICGAPAIADAAIALRAQVRAAL</sequence>
<name>A0ABT9A1V8_9SPHN</name>
<dbReference type="SUPFAM" id="SSF53807">
    <property type="entry name" value="Helical backbone' metal receptor"/>
    <property type="match status" value="1"/>
</dbReference>
<evidence type="ECO:0000313" key="3">
    <source>
        <dbReference type="EMBL" id="MDO7843790.1"/>
    </source>
</evidence>
<accession>A0ABT9A1V8</accession>
<feature type="chain" id="PRO_5047099674" evidence="1">
    <location>
        <begin position="23"/>
        <end position="275"/>
    </location>
</feature>
<dbReference type="PANTHER" id="PTHR30535:SF35">
    <property type="entry name" value="PERIPLASMIC BINDING PROTEIN"/>
    <property type="match status" value="1"/>
</dbReference>
<proteinExistence type="predicted"/>
<feature type="domain" description="Fe/B12 periplasmic-binding" evidence="2">
    <location>
        <begin position="37"/>
        <end position="215"/>
    </location>
</feature>
<dbReference type="RefSeq" id="WP_304562250.1">
    <property type="nucleotide sequence ID" value="NZ_JAUQSZ010000011.1"/>
</dbReference>
<keyword evidence="4" id="KW-1185">Reference proteome</keyword>
<reference evidence="3" key="1">
    <citation type="submission" date="2023-07" db="EMBL/GenBank/DDBJ databases">
        <authorList>
            <person name="Kim M.K."/>
        </authorList>
    </citation>
    <scope>NUCLEOTIDE SEQUENCE</scope>
    <source>
        <strain evidence="3">CA1-15</strain>
    </source>
</reference>
<protein>
    <submittedName>
        <fullName evidence="3">ABC transporter substrate-binding protein</fullName>
    </submittedName>
</protein>
<evidence type="ECO:0000259" key="2">
    <source>
        <dbReference type="Pfam" id="PF01497"/>
    </source>
</evidence>
<feature type="signal peptide" evidence="1">
    <location>
        <begin position="1"/>
        <end position="22"/>
    </location>
</feature>
<dbReference type="Pfam" id="PF01497">
    <property type="entry name" value="Peripla_BP_2"/>
    <property type="match status" value="1"/>
</dbReference>
<dbReference type="InterPro" id="IPR050902">
    <property type="entry name" value="ABC_Transporter_SBP"/>
</dbReference>
<gene>
    <name evidence="3" type="ORF">Q5H94_15770</name>
</gene>
<comment type="caution">
    <text evidence="3">The sequence shown here is derived from an EMBL/GenBank/DDBJ whole genome shotgun (WGS) entry which is preliminary data.</text>
</comment>
<keyword evidence="1" id="KW-0732">Signal</keyword>
<dbReference type="Gene3D" id="3.40.50.1980">
    <property type="entry name" value="Nitrogenase molybdenum iron protein domain"/>
    <property type="match status" value="2"/>
</dbReference>
<dbReference type="EMBL" id="JAUQSZ010000011">
    <property type="protein sequence ID" value="MDO7843790.1"/>
    <property type="molecule type" value="Genomic_DNA"/>
</dbReference>
<evidence type="ECO:0000313" key="4">
    <source>
        <dbReference type="Proteomes" id="UP001176468"/>
    </source>
</evidence>
<dbReference type="Proteomes" id="UP001176468">
    <property type="component" value="Unassembled WGS sequence"/>
</dbReference>
<dbReference type="PANTHER" id="PTHR30535">
    <property type="entry name" value="VITAMIN B12-BINDING PROTEIN"/>
    <property type="match status" value="1"/>
</dbReference>
<organism evidence="3 4">
    <name type="scientific">Sphingomonas immobilis</name>
    <dbReference type="NCBI Taxonomy" id="3063997"/>
    <lineage>
        <taxon>Bacteria</taxon>
        <taxon>Pseudomonadati</taxon>
        <taxon>Pseudomonadota</taxon>
        <taxon>Alphaproteobacteria</taxon>
        <taxon>Sphingomonadales</taxon>
        <taxon>Sphingomonadaceae</taxon>
        <taxon>Sphingomonas</taxon>
    </lineage>
</organism>
<dbReference type="PROSITE" id="PS51257">
    <property type="entry name" value="PROKAR_LIPOPROTEIN"/>
    <property type="match status" value="1"/>
</dbReference>
<evidence type="ECO:0000256" key="1">
    <source>
        <dbReference type="SAM" id="SignalP"/>
    </source>
</evidence>